<evidence type="ECO:0000313" key="3">
    <source>
        <dbReference type="RefSeq" id="XP_012936782.2"/>
    </source>
</evidence>
<keyword evidence="2" id="KW-1185">Reference proteome</keyword>
<protein>
    <submittedName>
        <fullName evidence="3">Uncharacterized protein LOC101846572</fullName>
    </submittedName>
</protein>
<dbReference type="InterPro" id="IPR002110">
    <property type="entry name" value="Ankyrin_rpt"/>
</dbReference>
<keyword evidence="1" id="KW-0040">ANK repeat</keyword>
<evidence type="ECO:0000256" key="1">
    <source>
        <dbReference type="PROSITE-ProRule" id="PRU00023"/>
    </source>
</evidence>
<dbReference type="Gene3D" id="1.25.40.20">
    <property type="entry name" value="Ankyrin repeat-containing domain"/>
    <property type="match status" value="1"/>
</dbReference>
<feature type="repeat" description="ANK" evidence="1">
    <location>
        <begin position="74"/>
        <end position="106"/>
    </location>
</feature>
<dbReference type="SUPFAM" id="SSF48403">
    <property type="entry name" value="Ankyrin repeat"/>
    <property type="match status" value="1"/>
</dbReference>
<dbReference type="RefSeq" id="XP_012936782.2">
    <property type="nucleotide sequence ID" value="XM_013081328.2"/>
</dbReference>
<name>A0ABM0ZXY2_APLCA</name>
<accession>A0ABM0ZXY2</accession>
<organism evidence="2 3">
    <name type="scientific">Aplysia californica</name>
    <name type="common">California sea hare</name>
    <dbReference type="NCBI Taxonomy" id="6500"/>
    <lineage>
        <taxon>Eukaryota</taxon>
        <taxon>Metazoa</taxon>
        <taxon>Spiralia</taxon>
        <taxon>Lophotrochozoa</taxon>
        <taxon>Mollusca</taxon>
        <taxon>Gastropoda</taxon>
        <taxon>Heterobranchia</taxon>
        <taxon>Euthyneura</taxon>
        <taxon>Tectipleura</taxon>
        <taxon>Aplysiida</taxon>
        <taxon>Aplysioidea</taxon>
        <taxon>Aplysiidae</taxon>
        <taxon>Aplysia</taxon>
    </lineage>
</organism>
<dbReference type="InterPro" id="IPR036770">
    <property type="entry name" value="Ankyrin_rpt-contain_sf"/>
</dbReference>
<gene>
    <name evidence="3" type="primary">LOC101846572</name>
</gene>
<proteinExistence type="predicted"/>
<evidence type="ECO:0000313" key="2">
    <source>
        <dbReference type="Proteomes" id="UP000694888"/>
    </source>
</evidence>
<dbReference type="GeneID" id="101846572"/>
<reference evidence="3" key="1">
    <citation type="submission" date="2025-08" db="UniProtKB">
        <authorList>
            <consortium name="RefSeq"/>
        </authorList>
    </citation>
    <scope>IDENTIFICATION</scope>
</reference>
<dbReference type="Proteomes" id="UP000694888">
    <property type="component" value="Unplaced"/>
</dbReference>
<sequence>MTEFLSIKEKVWVPNQRHSVDDPPIMQKQWQTADEEADRLLTTIAHGTDADLVHLLDSMAGDQVKAAVTHISRDGDTALHLAAVRERLGGLAAMLRNKVDANIRDGSGSR</sequence>
<dbReference type="PROSITE" id="PS50088">
    <property type="entry name" value="ANK_REPEAT"/>
    <property type="match status" value="1"/>
</dbReference>